<dbReference type="GO" id="GO:0006511">
    <property type="term" value="P:ubiquitin-dependent protein catabolic process"/>
    <property type="evidence" value="ECO:0007669"/>
    <property type="project" value="TreeGrafter"/>
</dbReference>
<dbReference type="GO" id="GO:0008180">
    <property type="term" value="C:COP9 signalosome"/>
    <property type="evidence" value="ECO:0007669"/>
    <property type="project" value="TreeGrafter"/>
</dbReference>
<comment type="caution">
    <text evidence="3">The sequence shown here is derived from an EMBL/GenBank/DDBJ whole genome shotgun (WGS) entry which is preliminary data.</text>
</comment>
<evidence type="ECO:0000313" key="3">
    <source>
        <dbReference type="EMBL" id="PFH59408.1"/>
    </source>
</evidence>
<reference evidence="3 4" key="2">
    <citation type="journal article" date="2017" name="Sci. Rep.">
        <title>Ant-infecting Ophiocordyceps genomes reveal a high diversity of potential behavioral manipulation genes and a possible major role for enterotoxins.</title>
        <authorList>
            <person name="de Bekker C."/>
            <person name="Ohm R.A."/>
            <person name="Evans H.C."/>
            <person name="Brachmann A."/>
            <person name="Hughes D.P."/>
        </authorList>
    </citation>
    <scope>NUCLEOTIDE SEQUENCE [LARGE SCALE GENOMIC DNA]</scope>
    <source>
        <strain evidence="3 4">SC16a</strain>
    </source>
</reference>
<reference evidence="3 4" key="1">
    <citation type="journal article" date="2015" name="BMC Genomics">
        <title>Gene expression during zombie ant biting behavior reflects the complexity underlying fungal parasitic behavioral manipulation.</title>
        <authorList>
            <person name="de Bekker C."/>
            <person name="Ohm R.A."/>
            <person name="Loreto R.G."/>
            <person name="Sebastian A."/>
            <person name="Albert I."/>
            <person name="Merrow M."/>
            <person name="Brachmann A."/>
            <person name="Hughes D.P."/>
        </authorList>
    </citation>
    <scope>NUCLEOTIDE SEQUENCE [LARGE SCALE GENOMIC DNA]</scope>
    <source>
        <strain evidence="3 4">SC16a</strain>
    </source>
</reference>
<keyword evidence="4" id="KW-1185">Reference proteome</keyword>
<dbReference type="STRING" id="268505.A0A2A9PDL7"/>
<dbReference type="AlphaFoldDB" id="A0A2A9PDL7"/>
<organism evidence="3 4">
    <name type="scientific">Ophiocordyceps unilateralis</name>
    <name type="common">Zombie-ant fungus</name>
    <name type="synonym">Torrubia unilateralis</name>
    <dbReference type="NCBI Taxonomy" id="268505"/>
    <lineage>
        <taxon>Eukaryota</taxon>
        <taxon>Fungi</taxon>
        <taxon>Dikarya</taxon>
        <taxon>Ascomycota</taxon>
        <taxon>Pezizomycotina</taxon>
        <taxon>Sordariomycetes</taxon>
        <taxon>Hypocreomycetidae</taxon>
        <taxon>Hypocreales</taxon>
        <taxon>Ophiocordycipitaceae</taxon>
        <taxon>Ophiocordyceps</taxon>
    </lineage>
</organism>
<name>A0A2A9PDL7_OPHUN</name>
<dbReference type="Proteomes" id="UP000037136">
    <property type="component" value="Unassembled WGS sequence"/>
</dbReference>
<dbReference type="InterPro" id="IPR055089">
    <property type="entry name" value="COP9_N"/>
</dbReference>
<feature type="domain" description="COP9 signalosome complex subunit 3 N-terminal helical repeats" evidence="2">
    <location>
        <begin position="108"/>
        <end position="332"/>
    </location>
</feature>
<keyword evidence="1" id="KW-0963">Cytoplasm</keyword>
<evidence type="ECO:0000256" key="1">
    <source>
        <dbReference type="ARBA" id="ARBA00022490"/>
    </source>
</evidence>
<evidence type="ECO:0000313" key="4">
    <source>
        <dbReference type="Proteomes" id="UP000037136"/>
    </source>
</evidence>
<dbReference type="PANTHER" id="PTHR10758:SF1">
    <property type="entry name" value="COP9 SIGNALOSOME COMPLEX SUBUNIT 3"/>
    <property type="match status" value="1"/>
</dbReference>
<gene>
    <name evidence="3" type="ORF">XA68_12410</name>
</gene>
<evidence type="ECO:0000259" key="2">
    <source>
        <dbReference type="Pfam" id="PF22788"/>
    </source>
</evidence>
<accession>A0A2A9PDL7</accession>
<dbReference type="InterPro" id="IPR050756">
    <property type="entry name" value="CSN3"/>
</dbReference>
<dbReference type="Pfam" id="PF22788">
    <property type="entry name" value="COP9_hel_rpt"/>
    <property type="match status" value="1"/>
</dbReference>
<sequence>MVRDGEVVTKPRRLVVSSFRPEAPEELDCIEASILKTSPATARPKQHHLELGGPKMDDASFILGSFPSYGEEDLGLKRYDAALRQYASSASKLSKEARAAVVANPIPLFQMLQPARNSIGCLIFLDILYSHHSELPTHVLDMTVEFLLAFDPRQVTYVGGLLLSLLERIGSGRVFPAMVAVELLVTAMLRLDPTGTIFTPTHLILAKLVYETDLVRPALPVLDADILFYPVPPTSRDAKQLGYDADLPPAASISASAGLADQVKSATVLEYNLVRGLIFISRRDWPTAHAALEQVISHPSKSKGVSKMMTEAYKKWLLVGLLHEGKSPRYPSNMGVAAQTNLATTGEPYSSFAMLFSTDRVANLKTKYETHRQTWEEDGNATLMAEVMSAYQKWQIINLRHIYQRVSMSEVQRTTLDAETGKPLRDVQTTETLVRGMIRSGILRGKIETGQAGGESYIAFSDSHGSMTEAQFARELAHCQRQVETLNGHLAVADERLNGSRDYLRHLAREQKRAEVEKEADAAVGFETQIEDEDLMTGVLAHS</sequence>
<protein>
    <recommendedName>
        <fullName evidence="2">COP9 signalosome complex subunit 3 N-terminal helical repeats domain-containing protein</fullName>
    </recommendedName>
</protein>
<dbReference type="OrthoDB" id="29061at2759"/>
<dbReference type="EMBL" id="LAZP02000201">
    <property type="protein sequence ID" value="PFH59408.1"/>
    <property type="molecule type" value="Genomic_DNA"/>
</dbReference>
<proteinExistence type="predicted"/>
<dbReference type="PANTHER" id="PTHR10758">
    <property type="entry name" value="26S PROTEASOME NON-ATPASE REGULATORY SUBUNIT 3/COP9 SIGNALOSOME COMPLEX SUBUNIT 3"/>
    <property type="match status" value="1"/>
</dbReference>